<feature type="non-terminal residue" evidence="2">
    <location>
        <position position="1"/>
    </location>
</feature>
<evidence type="ECO:0000313" key="2">
    <source>
        <dbReference type="EMBL" id="CAB0018084.1"/>
    </source>
</evidence>
<feature type="region of interest" description="Disordered" evidence="1">
    <location>
        <begin position="23"/>
        <end position="82"/>
    </location>
</feature>
<reference evidence="2 3" key="1">
    <citation type="submission" date="2020-02" db="EMBL/GenBank/DDBJ databases">
        <authorList>
            <person name="Ferguson B K."/>
        </authorList>
    </citation>
    <scope>NUCLEOTIDE SEQUENCE [LARGE SCALE GENOMIC DNA]</scope>
</reference>
<sequence>MMALMWKMNVIVRSKWPMRQDKSFVQSRLRSPPGGSCSYSRTGHTRSTRPPEPARQPDLNHLDHQDEEDEKSFSTPVVRRQHTLPTNTKFVSQKMFSPNPSSEFELEEKNAKITDDYLKYYHLLSKYGSTNRHSGPFVSMFQHSTELIRIQILCFKVKEGLPNMKELQAKREIRMKAKQKFSSFATSSTIRLNRPNLLADRSKEKPPTVKPLTKQVKLQLKLNQKMELKPKLEIISNKLLYLLDQISRDHVALPPKPCSTWDDLKRRIDVVKRGVRQPICLTTRALPSVEHQVAGLCSGLGSIGACAFCAAWVGEAGFESALAPGWWGCWRKLLLTVVNFVPVGLDYDRQQQYAVQATVPCFRRDVSSKVAFVEENVRIEHESFRKIEIKGRGDENRDPPHPYGHRINRRVQYFSF</sequence>
<dbReference type="Proteomes" id="UP000479000">
    <property type="component" value="Unassembled WGS sequence"/>
</dbReference>
<dbReference type="AlphaFoldDB" id="A0A6H5HJS4"/>
<evidence type="ECO:0000256" key="1">
    <source>
        <dbReference type="SAM" id="MobiDB-lite"/>
    </source>
</evidence>
<organism evidence="2 3">
    <name type="scientific">Nesidiocoris tenuis</name>
    <dbReference type="NCBI Taxonomy" id="355587"/>
    <lineage>
        <taxon>Eukaryota</taxon>
        <taxon>Metazoa</taxon>
        <taxon>Ecdysozoa</taxon>
        <taxon>Arthropoda</taxon>
        <taxon>Hexapoda</taxon>
        <taxon>Insecta</taxon>
        <taxon>Pterygota</taxon>
        <taxon>Neoptera</taxon>
        <taxon>Paraneoptera</taxon>
        <taxon>Hemiptera</taxon>
        <taxon>Heteroptera</taxon>
        <taxon>Panheteroptera</taxon>
        <taxon>Cimicomorpha</taxon>
        <taxon>Miridae</taxon>
        <taxon>Dicyphina</taxon>
        <taxon>Nesidiocoris</taxon>
    </lineage>
</organism>
<protein>
    <submittedName>
        <fullName evidence="2">Uncharacterized protein</fullName>
    </submittedName>
</protein>
<name>A0A6H5HJS4_9HEMI</name>
<accession>A0A6H5HJS4</accession>
<dbReference type="EMBL" id="CADCXU010032267">
    <property type="protein sequence ID" value="CAB0018084.1"/>
    <property type="molecule type" value="Genomic_DNA"/>
</dbReference>
<gene>
    <name evidence="2" type="ORF">NTEN_LOCUS21993</name>
</gene>
<keyword evidence="3" id="KW-1185">Reference proteome</keyword>
<evidence type="ECO:0000313" key="3">
    <source>
        <dbReference type="Proteomes" id="UP000479000"/>
    </source>
</evidence>
<proteinExistence type="predicted"/>